<feature type="region of interest" description="Disordered" evidence="1">
    <location>
        <begin position="396"/>
        <end position="417"/>
    </location>
</feature>
<dbReference type="GO" id="GO:0016301">
    <property type="term" value="F:kinase activity"/>
    <property type="evidence" value="ECO:0007669"/>
    <property type="project" value="UniProtKB-KW"/>
</dbReference>
<sequence>MAKKKRTKKAAATSGENDPQVPHPLPDLPLPPKPPAVAPESGQSEKQKQQQQQQQQQKGGTAAASASTRPSSAASSPLPQASEPYITRSKYDALRRVARSALKVVPRTEPLTVVSRHWRDISAYHGSWLQISVEMLEVAAVVNYNTMRPRPVDPAVFFDIVKIRKGVDEATDLAVRASCDTVSAPMSSVTSLAGMASLRGAPAPRHGIKMSAERRFRMRELACQKLARAYRLDDIIACITTTQGTSILDGMAGSVLQRNPNDPDAKYAHFFHEKIVSRTLGDAQCFDALRDVIFIESEKPEVLRTIAALKAAKCDMAGAAKDLTRAIALLRHHPEPRRTSDNNLKHEKIGQPGRKNVELSEDQQPTGLEIQLIFQRGSLYLLEACDRVLEALKQLPQPDKESQSNAASDDEKTPKTLPLDFASLDPVVCNELREAKTMAKYALRDFMYFLSQLDYSPNLPLILKRDFNEKMTLVAKGSRNPRSALPNNPVPQYDLYTLADLFSTSPPANIPEYPTQETLDQGKHKQSYGSTCECLTYHPLLSETLHALLFCHCLIQTPVPEIRRHAYMVARLVRLSDGYPLFYSSKSSSRSDWGDVLQKTDGDSWLALGAKWDFLCMPVPIPGLPVPPEPSASAPDRRTASAAAAALVGGNQTATQAQDNADQPSAAQPSPAQARDHCGARKNASGHSRWRCQDPFCPNSGPAGSGAALVTYDEDRHEFAILSDRVIAVSHWIKEVPTIPPLRRNKKRVRKSRPCERDGHCAGKVDGDTAEDLASLNLGTAGDA</sequence>
<protein>
    <submittedName>
        <fullName evidence="2">Histidine kinase group protein</fullName>
    </submittedName>
</protein>
<gene>
    <name evidence="2" type="ORF">O9K51_00736</name>
</gene>
<evidence type="ECO:0000313" key="3">
    <source>
        <dbReference type="Proteomes" id="UP001163105"/>
    </source>
</evidence>
<name>A0AB34G4B1_9HYPO</name>
<comment type="caution">
    <text evidence="2">The sequence shown here is derived from an EMBL/GenBank/DDBJ whole genome shotgun (WGS) entry which is preliminary data.</text>
</comment>
<feature type="compositionally biased region" description="Basic and acidic residues" evidence="1">
    <location>
        <begin position="753"/>
        <end position="767"/>
    </location>
</feature>
<dbReference type="EMBL" id="JAQHRD010000001">
    <property type="protein sequence ID" value="KAJ6445969.1"/>
    <property type="molecule type" value="Genomic_DNA"/>
</dbReference>
<feature type="compositionally biased region" description="Basic and acidic residues" evidence="1">
    <location>
        <begin position="332"/>
        <end position="349"/>
    </location>
</feature>
<feature type="region of interest" description="Disordered" evidence="1">
    <location>
        <begin position="745"/>
        <end position="767"/>
    </location>
</feature>
<reference evidence="2" key="1">
    <citation type="submission" date="2023-01" db="EMBL/GenBank/DDBJ databases">
        <title>The growth and conidiation of Purpureocillium lavendulum are regulated by nitrogen source and histone H3K14 acetylation.</title>
        <authorList>
            <person name="Tang P."/>
            <person name="Han J."/>
            <person name="Zhang C."/>
            <person name="Tang P."/>
            <person name="Qi F."/>
            <person name="Zhang K."/>
            <person name="Liang L."/>
        </authorList>
    </citation>
    <scope>NUCLEOTIDE SEQUENCE</scope>
    <source>
        <strain evidence="2">YMF1.00683</strain>
    </source>
</reference>
<keyword evidence="2" id="KW-0418">Kinase</keyword>
<keyword evidence="3" id="KW-1185">Reference proteome</keyword>
<proteinExistence type="predicted"/>
<feature type="region of interest" description="Disordered" evidence="1">
    <location>
        <begin position="332"/>
        <end position="362"/>
    </location>
</feature>
<accession>A0AB34G4B1</accession>
<feature type="region of interest" description="Disordered" evidence="1">
    <location>
        <begin position="650"/>
        <end position="690"/>
    </location>
</feature>
<dbReference type="AlphaFoldDB" id="A0AB34G4B1"/>
<feature type="compositionally biased region" description="Low complexity" evidence="1">
    <location>
        <begin position="650"/>
        <end position="673"/>
    </location>
</feature>
<organism evidence="2 3">
    <name type="scientific">Purpureocillium lavendulum</name>
    <dbReference type="NCBI Taxonomy" id="1247861"/>
    <lineage>
        <taxon>Eukaryota</taxon>
        <taxon>Fungi</taxon>
        <taxon>Dikarya</taxon>
        <taxon>Ascomycota</taxon>
        <taxon>Pezizomycotina</taxon>
        <taxon>Sordariomycetes</taxon>
        <taxon>Hypocreomycetidae</taxon>
        <taxon>Hypocreales</taxon>
        <taxon>Ophiocordycipitaceae</taxon>
        <taxon>Purpureocillium</taxon>
    </lineage>
</organism>
<dbReference type="Proteomes" id="UP001163105">
    <property type="component" value="Unassembled WGS sequence"/>
</dbReference>
<keyword evidence="2" id="KW-0808">Transferase</keyword>
<evidence type="ECO:0000256" key="1">
    <source>
        <dbReference type="SAM" id="MobiDB-lite"/>
    </source>
</evidence>
<feature type="compositionally biased region" description="Pro residues" evidence="1">
    <location>
        <begin position="21"/>
        <end position="37"/>
    </location>
</feature>
<feature type="region of interest" description="Disordered" evidence="1">
    <location>
        <begin position="1"/>
        <end position="84"/>
    </location>
</feature>
<evidence type="ECO:0000313" key="2">
    <source>
        <dbReference type="EMBL" id="KAJ6445969.1"/>
    </source>
</evidence>
<feature type="compositionally biased region" description="Low complexity" evidence="1">
    <location>
        <begin position="49"/>
        <end position="83"/>
    </location>
</feature>